<keyword evidence="4" id="KW-0507">mRNA processing</keyword>
<feature type="compositionally biased region" description="Polar residues" evidence="9">
    <location>
        <begin position="151"/>
        <end position="160"/>
    </location>
</feature>
<feature type="domain" description="Poly(A) polymerase central" evidence="13">
    <location>
        <begin position="701"/>
        <end position="830"/>
    </location>
</feature>
<evidence type="ECO:0000256" key="3">
    <source>
        <dbReference type="ARBA" id="ARBA00012388"/>
    </source>
</evidence>
<dbReference type="Pfam" id="PF04457">
    <property type="entry name" value="MJ1316"/>
    <property type="match status" value="1"/>
</dbReference>
<dbReference type="Gene3D" id="1.10.1410.10">
    <property type="match status" value="1"/>
</dbReference>
<reference evidence="14 15" key="1">
    <citation type="submission" date="2024-02" db="EMBL/GenBank/DDBJ databases">
        <title>De novo assembly and annotation of 12 fungi associated with fruit tree decline syndrome in Ontario, Canada.</title>
        <authorList>
            <person name="Sulman M."/>
            <person name="Ellouze W."/>
            <person name="Ilyukhin E."/>
        </authorList>
    </citation>
    <scope>NUCLEOTIDE SEQUENCE [LARGE SCALE GENOMIC DNA]</scope>
    <source>
        <strain evidence="14 15">M42-189</strain>
    </source>
</reference>
<dbReference type="Proteomes" id="UP001521785">
    <property type="component" value="Unassembled WGS sequence"/>
</dbReference>
<feature type="domain" description="MJ1316 RNA cyclic group end recognition" evidence="12">
    <location>
        <begin position="1044"/>
        <end position="1116"/>
    </location>
</feature>
<evidence type="ECO:0000313" key="15">
    <source>
        <dbReference type="Proteomes" id="UP001521785"/>
    </source>
</evidence>
<dbReference type="InterPro" id="IPR036691">
    <property type="entry name" value="Endo/exonu/phosph_ase_sf"/>
</dbReference>
<dbReference type="PANTHER" id="PTHR10682:SF23">
    <property type="entry name" value="POLYNUCLEOTIDE ADENYLYLTRANSFERASE"/>
    <property type="match status" value="1"/>
</dbReference>
<dbReference type="Pfam" id="PF01909">
    <property type="entry name" value="NTP_transf_2"/>
    <property type="match status" value="1"/>
</dbReference>
<keyword evidence="7" id="KW-0067">ATP-binding</keyword>
<evidence type="ECO:0000259" key="12">
    <source>
        <dbReference type="Pfam" id="PF04457"/>
    </source>
</evidence>
<comment type="subcellular location">
    <subcellularLocation>
        <location evidence="1">Nucleus</location>
    </subcellularLocation>
</comment>
<dbReference type="InterPro" id="IPR007012">
    <property type="entry name" value="PolA_pol_cen_dom"/>
</dbReference>
<comment type="similarity">
    <text evidence="2">Belongs to the poly(A) polymerase family.</text>
</comment>
<dbReference type="SUPFAM" id="SSF81301">
    <property type="entry name" value="Nucleotidyltransferase"/>
    <property type="match status" value="1"/>
</dbReference>
<dbReference type="EMBL" id="JAKJXO020000007">
    <property type="protein sequence ID" value="KAL1602624.1"/>
    <property type="molecule type" value="Genomic_DNA"/>
</dbReference>
<evidence type="ECO:0000256" key="8">
    <source>
        <dbReference type="ARBA" id="ARBA00023242"/>
    </source>
</evidence>
<organism evidence="14 15">
    <name type="scientific">Paraconiothyrium brasiliense</name>
    <dbReference type="NCBI Taxonomy" id="300254"/>
    <lineage>
        <taxon>Eukaryota</taxon>
        <taxon>Fungi</taxon>
        <taxon>Dikarya</taxon>
        <taxon>Ascomycota</taxon>
        <taxon>Pezizomycotina</taxon>
        <taxon>Dothideomycetes</taxon>
        <taxon>Pleosporomycetidae</taxon>
        <taxon>Pleosporales</taxon>
        <taxon>Massarineae</taxon>
        <taxon>Didymosphaeriaceae</taxon>
        <taxon>Paraconiothyrium</taxon>
    </lineage>
</organism>
<feature type="region of interest" description="Disordered" evidence="9">
    <location>
        <begin position="141"/>
        <end position="161"/>
    </location>
</feature>
<keyword evidence="6" id="KW-0547">Nucleotide-binding</keyword>
<dbReference type="EC" id="2.7.7.19" evidence="3"/>
<keyword evidence="15" id="KW-1185">Reference proteome</keyword>
<proteinExistence type="inferred from homology"/>
<name>A0ABR3RES5_9PLEO</name>
<evidence type="ECO:0000259" key="13">
    <source>
        <dbReference type="Pfam" id="PF04928"/>
    </source>
</evidence>
<evidence type="ECO:0000259" key="11">
    <source>
        <dbReference type="Pfam" id="PF03372"/>
    </source>
</evidence>
<dbReference type="Pfam" id="PF03372">
    <property type="entry name" value="Exo_endo_phos"/>
    <property type="match status" value="1"/>
</dbReference>
<evidence type="ECO:0000256" key="6">
    <source>
        <dbReference type="ARBA" id="ARBA00022741"/>
    </source>
</evidence>
<protein>
    <recommendedName>
        <fullName evidence="3">polynucleotide adenylyltransferase</fullName>
        <ecNumber evidence="3">2.7.7.19</ecNumber>
    </recommendedName>
</protein>
<evidence type="ECO:0000256" key="9">
    <source>
        <dbReference type="SAM" id="MobiDB-lite"/>
    </source>
</evidence>
<sequence length="1134" mass="126626">MFDGAASRTIALGGAGLFKHRKDTTIFLKIDASKGHVLLSMRSVVLQALGLKASPSVFHLTVGQAQDNSVSACQFLLDKVNLMPAFEFDAGSLVVLVREKRGQKADPISQMRLWGSINLSDSDETVHPLLNEFWASSASLRDGSPEVNPVNEPSSSNERQVQPGATFVFNSQTQIWTSAVFSPEVSRPAKLSISSYNVLIDSEYPPARDRDPLLVETILAESALADVIVLQEVSDEFLSHLLQIEQVRKTFPYASHGPPSQPDIGPLPSLRNVVMLSKWHFSWEFVPFQRRHKGAIIASFSHGLESEHYPEVPLVVAGVHMTAGLTDGSVAAKKIQLQNVTNILKRKYPASPWIVAGDFNLPTSRYTIEEAVKAKSISLETSHILGSIEATVSELGLLDAWAIARVEGVDESAALDADGLFEGEEGATFNPHENPLAAYISGTPENRPQRYDRIFIRPENKFALTNFAQFGRPEVANGTTSVASDHYGIRAIFQVKPYTAHQILEDRDILQQRVVDHKHTPPQLSSTAVLTEALSRSAVFPTRGDQERYRQAFEILKQVLLGSGGDNSITPDIPMVIVPVGSYALNVWTTDSDIDCLCIGSISSKTFFQLARQRILKADVRGVRVLRKVDASTGTMLELSVSGVNMDLQYCPAANVVHRWSEFVTLSATDPIFNLPILSLRKLKPIRDLTYVQRTLPSLASFRLAYHSIKRWAVDRGIYSAKFGYFGGIHITLMLSWVCKRLACDMGHVSAGDLILSFFYYYANFDWQNDMVYDAFFHKKRPRYQRSAREPMVILGYHAPNSNIAHTATVPGLQVLVDELKRADALLSSCGTTWKHFLDVDTLGSKPAIEDFLNSFDSYVKIDIQYWGRALSRGKGLVGWIESRCIHLVVEIHKALPKLSCRIWPARFAENESNDSDTYYHGSYLIGLSRSNDSTVTSQEERTEAKAALQQVFDRFLTQVRADNKYYDESLAWIGVSLTKPAEVKSLKLDTREWGDYMPDLEPESDDEEEFEELEDDLVSSTVRKLPVRSAPSSTGTPVSSNKLRPASDVLNRLRWDSHLDPSDYIVGYEDRFLGAKETTLERWKTEQTDEEFIPQHRILYFKRKSEDGGEVIWERSTRIDKIFGSGIGSGSDG</sequence>
<dbReference type="SUPFAM" id="SSF56219">
    <property type="entry name" value="DNase I-like"/>
    <property type="match status" value="1"/>
</dbReference>
<dbReference type="InterPro" id="IPR040459">
    <property type="entry name" value="MJ1316"/>
</dbReference>
<evidence type="ECO:0000256" key="2">
    <source>
        <dbReference type="ARBA" id="ARBA00010912"/>
    </source>
</evidence>
<dbReference type="Pfam" id="PF04928">
    <property type="entry name" value="PAP_central"/>
    <property type="match status" value="1"/>
</dbReference>
<keyword evidence="8" id="KW-0539">Nucleus</keyword>
<dbReference type="InterPro" id="IPR011068">
    <property type="entry name" value="NuclTrfase_I-like_C"/>
</dbReference>
<feature type="domain" description="Polymerase nucleotidyl transferase" evidence="10">
    <location>
        <begin position="577"/>
        <end position="615"/>
    </location>
</feature>
<gene>
    <name evidence="14" type="ORF">SLS60_006041</name>
</gene>
<evidence type="ECO:0000256" key="4">
    <source>
        <dbReference type="ARBA" id="ARBA00022664"/>
    </source>
</evidence>
<evidence type="ECO:0000256" key="1">
    <source>
        <dbReference type="ARBA" id="ARBA00004123"/>
    </source>
</evidence>
<dbReference type="Gene3D" id="3.30.460.10">
    <property type="entry name" value="Beta Polymerase, domain 2"/>
    <property type="match status" value="1"/>
</dbReference>
<keyword evidence="5" id="KW-0808">Transferase</keyword>
<dbReference type="Gene3D" id="3.30.70.590">
    <property type="entry name" value="Poly(A) polymerase predicted RNA binding domain"/>
    <property type="match status" value="1"/>
</dbReference>
<evidence type="ECO:0000256" key="5">
    <source>
        <dbReference type="ARBA" id="ARBA00022679"/>
    </source>
</evidence>
<dbReference type="Gene3D" id="3.60.10.10">
    <property type="entry name" value="Endonuclease/exonuclease/phosphatase"/>
    <property type="match status" value="1"/>
</dbReference>
<evidence type="ECO:0000259" key="10">
    <source>
        <dbReference type="Pfam" id="PF01909"/>
    </source>
</evidence>
<comment type="caution">
    <text evidence="14">The sequence shown here is derived from an EMBL/GenBank/DDBJ whole genome shotgun (WGS) entry which is preliminary data.</text>
</comment>
<evidence type="ECO:0000256" key="7">
    <source>
        <dbReference type="ARBA" id="ARBA00022840"/>
    </source>
</evidence>
<dbReference type="InterPro" id="IPR043519">
    <property type="entry name" value="NT_sf"/>
</dbReference>
<accession>A0ABR3RES5</accession>
<evidence type="ECO:0000313" key="14">
    <source>
        <dbReference type="EMBL" id="KAL1602624.1"/>
    </source>
</evidence>
<dbReference type="SUPFAM" id="SSF81631">
    <property type="entry name" value="PAP/OAS1 substrate-binding domain"/>
    <property type="match status" value="1"/>
</dbReference>
<dbReference type="PANTHER" id="PTHR10682">
    <property type="entry name" value="POLY A POLYMERASE"/>
    <property type="match status" value="1"/>
</dbReference>
<dbReference type="SUPFAM" id="SSF55003">
    <property type="entry name" value="PAP/Archaeal CCA-adding enzyme, C-terminal domain"/>
    <property type="match status" value="1"/>
</dbReference>
<dbReference type="InterPro" id="IPR002934">
    <property type="entry name" value="Polymerase_NTP_transf_dom"/>
</dbReference>
<feature type="domain" description="Endonuclease/exonuclease/phosphatase" evidence="11">
    <location>
        <begin position="195"/>
        <end position="458"/>
    </location>
</feature>
<dbReference type="InterPro" id="IPR005135">
    <property type="entry name" value="Endo/exonuclease/phosphatase"/>
</dbReference>